<name>A0A6A4Z5Y9_9STRA</name>
<accession>A0A6A4Z5Y9</accession>
<dbReference type="GO" id="GO:0016788">
    <property type="term" value="F:hydrolase activity, acting on ester bonds"/>
    <property type="evidence" value="ECO:0007669"/>
    <property type="project" value="TreeGrafter"/>
</dbReference>
<organism evidence="3">
    <name type="scientific">Aphanomyces stellatus</name>
    <dbReference type="NCBI Taxonomy" id="120398"/>
    <lineage>
        <taxon>Eukaryota</taxon>
        <taxon>Sar</taxon>
        <taxon>Stramenopiles</taxon>
        <taxon>Oomycota</taxon>
        <taxon>Saprolegniomycetes</taxon>
        <taxon>Saprolegniales</taxon>
        <taxon>Verrucalvaceae</taxon>
        <taxon>Aphanomyces</taxon>
    </lineage>
</organism>
<dbReference type="OrthoDB" id="783096at2759"/>
<feature type="non-terminal residue" evidence="3">
    <location>
        <position position="364"/>
    </location>
</feature>
<dbReference type="CDD" id="cd07383">
    <property type="entry name" value="MPP_Dcr2"/>
    <property type="match status" value="1"/>
</dbReference>
<sequence>MRVIVPVVALTVHAAAAFDLSILPFDINDVVNWLAGAFHKLELPVINNYIDGKVKAALVETAKIKRAPLKVRQTATGSAFRILQIPDLHFSNNPNKDCLDKPEGLKECHESHMSEMIGKMCDDLKPDFVVFTGDQVEGQWVPQTWGNSYKTIDTYSAQVNKRNIPWSMVFGNHDEAIAPQLSTNKKLMMAYIESLPMSYAKYGPLDIGGVGNYELAVQGPNNSTALRMYYLDTHRDGDVSPEQIKYAKQLAASHKGENVPALMFFHIPIPEYKEGPVLQGERNEGWVSASQSGVFDAMVQMGDVKASFCGHNHLDDFCSKKGNISLCISGSSGYGWAYGKPTFSRTARVIEWTKDAAQESINTW</sequence>
<keyword evidence="1" id="KW-0732">Signal</keyword>
<evidence type="ECO:0000256" key="1">
    <source>
        <dbReference type="SAM" id="SignalP"/>
    </source>
</evidence>
<dbReference type="Pfam" id="PF00149">
    <property type="entry name" value="Metallophos"/>
    <property type="match status" value="1"/>
</dbReference>
<feature type="chain" id="PRO_5025535076" description="Calcineurin-like phosphoesterase domain-containing protein" evidence="1">
    <location>
        <begin position="18"/>
        <end position="364"/>
    </location>
</feature>
<dbReference type="PANTHER" id="PTHR32440:SF0">
    <property type="entry name" value="PHOSPHATASE DCR2-RELATED"/>
    <property type="match status" value="1"/>
</dbReference>
<dbReference type="InterPro" id="IPR029052">
    <property type="entry name" value="Metallo-depent_PP-like"/>
</dbReference>
<proteinExistence type="predicted"/>
<evidence type="ECO:0000313" key="3">
    <source>
        <dbReference type="EMBL" id="KAF0705352.1"/>
    </source>
</evidence>
<dbReference type="Gene3D" id="3.60.21.10">
    <property type="match status" value="1"/>
</dbReference>
<dbReference type="InterPro" id="IPR004843">
    <property type="entry name" value="Calcineurin-like_PHP"/>
</dbReference>
<feature type="signal peptide" evidence="1">
    <location>
        <begin position="1"/>
        <end position="17"/>
    </location>
</feature>
<dbReference type="PANTHER" id="PTHR32440">
    <property type="entry name" value="PHOSPHATASE DCR2-RELATED-RELATED"/>
    <property type="match status" value="1"/>
</dbReference>
<comment type="caution">
    <text evidence="3">The sequence shown here is derived from an EMBL/GenBank/DDBJ whole genome shotgun (WGS) entry which is preliminary data.</text>
</comment>
<evidence type="ECO:0000259" key="2">
    <source>
        <dbReference type="Pfam" id="PF00149"/>
    </source>
</evidence>
<dbReference type="SUPFAM" id="SSF56300">
    <property type="entry name" value="Metallo-dependent phosphatases"/>
    <property type="match status" value="1"/>
</dbReference>
<dbReference type="GO" id="GO:0005737">
    <property type="term" value="C:cytoplasm"/>
    <property type="evidence" value="ECO:0007669"/>
    <property type="project" value="TreeGrafter"/>
</dbReference>
<dbReference type="EMBL" id="VJMH01003618">
    <property type="protein sequence ID" value="KAF0705352.1"/>
    <property type="molecule type" value="Genomic_DNA"/>
</dbReference>
<gene>
    <name evidence="3" type="ORF">As57867_007042</name>
</gene>
<dbReference type="AlphaFoldDB" id="A0A6A4Z5Y9"/>
<protein>
    <recommendedName>
        <fullName evidence="2">Calcineurin-like phosphoesterase domain-containing protein</fullName>
    </recommendedName>
</protein>
<feature type="domain" description="Calcineurin-like phosphoesterase" evidence="2">
    <location>
        <begin position="80"/>
        <end position="313"/>
    </location>
</feature>
<reference evidence="3" key="1">
    <citation type="submission" date="2019-06" db="EMBL/GenBank/DDBJ databases">
        <title>Genomics analysis of Aphanomyces spp. identifies a new class of oomycete effector associated with host adaptation.</title>
        <authorList>
            <person name="Gaulin E."/>
        </authorList>
    </citation>
    <scope>NUCLEOTIDE SEQUENCE</scope>
    <source>
        <strain evidence="3">CBS 578.67</strain>
    </source>
</reference>